<dbReference type="AlphaFoldDB" id="A0AAV7BI22"/>
<keyword evidence="2" id="KW-1185">Reference proteome</keyword>
<gene>
    <name evidence="1" type="ORF">GDO81_011928</name>
</gene>
<name>A0AAV7BI22_ENGPU</name>
<protein>
    <submittedName>
        <fullName evidence="1">Uncharacterized protein</fullName>
    </submittedName>
</protein>
<comment type="caution">
    <text evidence="1">The sequence shown here is derived from an EMBL/GenBank/DDBJ whole genome shotgun (WGS) entry which is preliminary data.</text>
</comment>
<reference evidence="1" key="1">
    <citation type="thesis" date="2020" institute="ProQuest LLC" country="789 East Eisenhower Parkway, Ann Arbor, MI, USA">
        <title>Comparative Genomics and Chromosome Evolution.</title>
        <authorList>
            <person name="Mudd A.B."/>
        </authorList>
    </citation>
    <scope>NUCLEOTIDE SEQUENCE</scope>
    <source>
        <strain evidence="1">237g6f4</strain>
        <tissue evidence="1">Blood</tissue>
    </source>
</reference>
<accession>A0AAV7BI22</accession>
<proteinExistence type="predicted"/>
<organism evidence="1 2">
    <name type="scientific">Engystomops pustulosus</name>
    <name type="common">Tungara frog</name>
    <name type="synonym">Physalaemus pustulosus</name>
    <dbReference type="NCBI Taxonomy" id="76066"/>
    <lineage>
        <taxon>Eukaryota</taxon>
        <taxon>Metazoa</taxon>
        <taxon>Chordata</taxon>
        <taxon>Craniata</taxon>
        <taxon>Vertebrata</taxon>
        <taxon>Euteleostomi</taxon>
        <taxon>Amphibia</taxon>
        <taxon>Batrachia</taxon>
        <taxon>Anura</taxon>
        <taxon>Neobatrachia</taxon>
        <taxon>Hyloidea</taxon>
        <taxon>Leptodactylidae</taxon>
        <taxon>Leiuperinae</taxon>
        <taxon>Engystomops</taxon>
    </lineage>
</organism>
<dbReference type="EMBL" id="WNYA01000005">
    <property type="protein sequence ID" value="KAG8572136.1"/>
    <property type="molecule type" value="Genomic_DNA"/>
</dbReference>
<sequence>MEHLVPGHGQELLFPCGFLAQQTEIITVGTELTSQKDPIQRDVSRCLIPTLALLKYQCMLDG</sequence>
<evidence type="ECO:0000313" key="2">
    <source>
        <dbReference type="Proteomes" id="UP000824782"/>
    </source>
</evidence>
<dbReference type="Proteomes" id="UP000824782">
    <property type="component" value="Unassembled WGS sequence"/>
</dbReference>
<evidence type="ECO:0000313" key="1">
    <source>
        <dbReference type="EMBL" id="KAG8572136.1"/>
    </source>
</evidence>